<evidence type="ECO:0000313" key="2">
    <source>
        <dbReference type="Proteomes" id="UP000628109"/>
    </source>
</evidence>
<evidence type="ECO:0000313" key="1">
    <source>
        <dbReference type="EMBL" id="GGA01339.1"/>
    </source>
</evidence>
<organism evidence="1 2">
    <name type="scientific">Sphingobium fuliginis (strain ATCC 27551)</name>
    <dbReference type="NCBI Taxonomy" id="336203"/>
    <lineage>
        <taxon>Bacteria</taxon>
        <taxon>Pseudomonadati</taxon>
        <taxon>Pseudomonadota</taxon>
        <taxon>Alphaproteobacteria</taxon>
        <taxon>Sphingomonadales</taxon>
        <taxon>Sphingomonadaceae</taxon>
        <taxon>Sphingobium</taxon>
    </lineage>
</organism>
<gene>
    <name evidence="1" type="ORF">GCM10019071_34820</name>
</gene>
<dbReference type="EMBL" id="BMDU01000009">
    <property type="protein sequence ID" value="GGA01339.1"/>
    <property type="molecule type" value="Genomic_DNA"/>
</dbReference>
<reference evidence="2" key="1">
    <citation type="journal article" date="2019" name="Int. J. Syst. Evol. Microbiol.">
        <title>The Global Catalogue of Microorganisms (GCM) 10K type strain sequencing project: providing services to taxonomists for standard genome sequencing and annotation.</title>
        <authorList>
            <consortium name="The Broad Institute Genomics Platform"/>
            <consortium name="The Broad Institute Genome Sequencing Center for Infectious Disease"/>
            <person name="Wu L."/>
            <person name="Ma J."/>
        </authorList>
    </citation>
    <scope>NUCLEOTIDE SEQUENCE [LARGE SCALE GENOMIC DNA]</scope>
    <source>
        <strain evidence="2">CCM 7327</strain>
    </source>
</reference>
<proteinExistence type="predicted"/>
<dbReference type="Proteomes" id="UP000628109">
    <property type="component" value="Unassembled WGS sequence"/>
</dbReference>
<name>A0ABQ1F765_SPHSA</name>
<comment type="caution">
    <text evidence="1">The sequence shown here is derived from an EMBL/GenBank/DDBJ whole genome shotgun (WGS) entry which is preliminary data.</text>
</comment>
<protein>
    <submittedName>
        <fullName evidence="1">Uncharacterized protein</fullName>
    </submittedName>
</protein>
<dbReference type="RefSeq" id="WP_139111467.1">
    <property type="nucleotide sequence ID" value="NZ_BMDU01000009.1"/>
</dbReference>
<sequence length="204" mass="22341">MREHLLSGRRSHIKLDLTTMPSFAMIAAVALLAAMQDSTARVDSNLTPYWSGDEGWRVFAYPDEEMCDLGFPTASGEYVTIGYKPRIGTSVMITNKHATSLRAGEVKSLVLVFGREPGRPFTSKHVMPFEVHEVDAQRILSASPTYKDFLADFARSGFMAVLTPQGALVSAIELDGSSRAAEQLRACAYVAAELDPQDPFLPKP</sequence>
<accession>A0ABQ1F765</accession>
<keyword evidence="2" id="KW-1185">Reference proteome</keyword>